<dbReference type="InterPro" id="IPR052400">
    <property type="entry name" value="Zn2-C6_fungal_TF"/>
</dbReference>
<evidence type="ECO:0008006" key="4">
    <source>
        <dbReference type="Google" id="ProtNLM"/>
    </source>
</evidence>
<dbReference type="Proteomes" id="UP000053342">
    <property type="component" value="Unassembled WGS sequence"/>
</dbReference>
<gene>
    <name evidence="2" type="ORF">PV06_05705</name>
</gene>
<dbReference type="PANTHER" id="PTHR47657">
    <property type="entry name" value="STEROL REGULATORY ELEMENT-BINDING PROTEIN ECM22"/>
    <property type="match status" value="1"/>
</dbReference>
<organism evidence="2 3">
    <name type="scientific">Exophiala oligosperma</name>
    <dbReference type="NCBI Taxonomy" id="215243"/>
    <lineage>
        <taxon>Eukaryota</taxon>
        <taxon>Fungi</taxon>
        <taxon>Dikarya</taxon>
        <taxon>Ascomycota</taxon>
        <taxon>Pezizomycotina</taxon>
        <taxon>Eurotiomycetes</taxon>
        <taxon>Chaetothyriomycetidae</taxon>
        <taxon>Chaetothyriales</taxon>
        <taxon>Herpotrichiellaceae</taxon>
        <taxon>Exophiala</taxon>
    </lineage>
</organism>
<evidence type="ECO:0000256" key="1">
    <source>
        <dbReference type="SAM" id="MobiDB-lite"/>
    </source>
</evidence>
<proteinExistence type="predicted"/>
<feature type="compositionally biased region" description="Basic and acidic residues" evidence="1">
    <location>
        <begin position="297"/>
        <end position="317"/>
    </location>
</feature>
<sequence>MPKARANAKPDPGFNDLTNVFVLSSNSGATQGLLEVPKSLDVETVRQRRAHQKSRAGCDNCSLAHVIHDSAMKAHHVKIVRGGKTPVVGQDDPHRVPRLEYLRVSSLSQGLDREFWTHAIQFSFHFDYVMNAILCVAARHRASLQPGESTYVAAASNHLSRTLGRFRYEMSRPFPSMHLDAFILTSLLLHYEFWMGDDFMTPRDDTCNMHTVNALTDHLFSYCSSMKQVFLKCVPHALGQSSVCMPHIRCNSPIEFLTTMSEQKNGELRNKYRERLLRSPVSLDLLDLGDMVDSEPVRETHHELKDDTPAVSERENGGGEMAEYERAITGLSLLLSFLPNNHSQPNGELQSIDNSFVKTILPELASYILLFPVMCHGQFAFKVQQSDLRALIVLYHFYRAVGILLPSREYWWAHHRARASEQILHDWLTRQIS</sequence>
<dbReference type="HOGENOM" id="CLU_019849_1_0_1"/>
<dbReference type="RefSeq" id="XP_016262336.1">
    <property type="nucleotide sequence ID" value="XM_016406732.1"/>
</dbReference>
<evidence type="ECO:0000313" key="2">
    <source>
        <dbReference type="EMBL" id="KIW42120.1"/>
    </source>
</evidence>
<dbReference type="STRING" id="215243.A0A0D2DI66"/>
<evidence type="ECO:0000313" key="3">
    <source>
        <dbReference type="Proteomes" id="UP000053342"/>
    </source>
</evidence>
<feature type="region of interest" description="Disordered" evidence="1">
    <location>
        <begin position="297"/>
        <end position="318"/>
    </location>
</feature>
<protein>
    <recommendedName>
        <fullName evidence="4">C6 transcription factor</fullName>
    </recommendedName>
</protein>
<dbReference type="OrthoDB" id="416217at2759"/>
<name>A0A0D2DI66_9EURO</name>
<dbReference type="PANTHER" id="PTHR47657:SF14">
    <property type="entry name" value="ZN(2)-C6 FUNGAL-TYPE DOMAIN-CONTAINING PROTEIN"/>
    <property type="match status" value="1"/>
</dbReference>
<keyword evidence="3" id="KW-1185">Reference proteome</keyword>
<accession>A0A0D2DI66</accession>
<dbReference type="GO" id="GO:0000981">
    <property type="term" value="F:DNA-binding transcription factor activity, RNA polymerase II-specific"/>
    <property type="evidence" value="ECO:0007669"/>
    <property type="project" value="TreeGrafter"/>
</dbReference>
<dbReference type="VEuPathDB" id="FungiDB:PV06_05705"/>
<dbReference type="GeneID" id="27357779"/>
<reference evidence="2 3" key="1">
    <citation type="submission" date="2015-01" db="EMBL/GenBank/DDBJ databases">
        <title>The Genome Sequence of Exophiala oligosperma CBS72588.</title>
        <authorList>
            <consortium name="The Broad Institute Genomics Platform"/>
            <person name="Cuomo C."/>
            <person name="de Hoog S."/>
            <person name="Gorbushina A."/>
            <person name="Stielow B."/>
            <person name="Teixiera M."/>
            <person name="Abouelleil A."/>
            <person name="Chapman S.B."/>
            <person name="Priest M."/>
            <person name="Young S.K."/>
            <person name="Wortman J."/>
            <person name="Nusbaum C."/>
            <person name="Birren B."/>
        </authorList>
    </citation>
    <scope>NUCLEOTIDE SEQUENCE [LARGE SCALE GENOMIC DNA]</scope>
    <source>
        <strain evidence="2 3">CBS 72588</strain>
    </source>
</reference>
<dbReference type="EMBL" id="KN847336">
    <property type="protein sequence ID" value="KIW42120.1"/>
    <property type="molecule type" value="Genomic_DNA"/>
</dbReference>
<dbReference type="AlphaFoldDB" id="A0A0D2DI66"/>